<keyword evidence="3" id="KW-0677">Repeat</keyword>
<evidence type="ECO:0000259" key="7">
    <source>
        <dbReference type="Pfam" id="PF20946"/>
    </source>
</evidence>
<dbReference type="AlphaFoldDB" id="A0A8T0J509"/>
<comment type="subcellular location">
    <subcellularLocation>
        <location evidence="1">Nucleus</location>
    </subcellularLocation>
</comment>
<evidence type="ECO:0000313" key="8">
    <source>
        <dbReference type="EMBL" id="KAG0589853.1"/>
    </source>
</evidence>
<feature type="region of interest" description="Disordered" evidence="5">
    <location>
        <begin position="691"/>
        <end position="713"/>
    </location>
</feature>
<comment type="caution">
    <text evidence="8">The sequence shown here is derived from an EMBL/GenBank/DDBJ whole genome shotgun (WGS) entry which is preliminary data.</text>
</comment>
<accession>A0A8T0J509</accession>
<sequence length="713" mass="78044">MTSPTSFTARLRGKLTDWSDDDEDVVPRKVERSLSISLTPEEDVETASRELSPVEPSPPRIVPARKRIARAPCLDSDDEEEPYRFAKIAKVEHAPMSPKVKVQRDPSPIEAYSPVREYNYARAPRTSAPAPSGPAMQASVQPGCTQLSDGKRFLAYNMLGSISRVETEAGFAHVEVDFHDTSKGMRVPSMTDFFGFTMAALNERGSIFANPMKGDKTPSTIMYRPFNSWTSNSEWSMRFPADEEVKAVAIGSGWAAAATNQHFLRVFTEAGLQRFVFSLAGPVVSLAGDGDHLAVVTHASNPLPSGDQVLDFLLLNVRNQKRLLAGRLPLSPDSTLTWLGFTESGSLSSYDSQGILRVYSSEFNGCWIPVFSAAAERKKEKNNYWVVGLNTAQVYCVVCKAPETQPQVIPKPVMSVFNTTVPVVHSDLGADDLESDFLRGTLHLTHTRSRADEAAAAGRDDDEADEAVFKMEAELDRCLLRLIAAACKGDKLAKALELANQLSLHKSMEGALKLVTAMRLPALAERMNQLLEERSARERAEESGGHLNEPRAQALYPAFPPSRSMPELLRTLPSTQGNTNTKSQGASTSYAIADASPMQPSQKTEFRSALKRSHKKVSADAEPNMFNDERSSDQDSQAAALKAATVPQGSFVSLSNFKPSNPFAKKVDMKQSAEDKNDSILQSLKKMQTCAPEVKRKVSASTPQRPAKMGRVA</sequence>
<evidence type="ECO:0008006" key="10">
    <source>
        <dbReference type="Google" id="ProtNLM"/>
    </source>
</evidence>
<organism evidence="8 9">
    <name type="scientific">Ceratodon purpureus</name>
    <name type="common">Fire moss</name>
    <name type="synonym">Dicranum purpureum</name>
    <dbReference type="NCBI Taxonomy" id="3225"/>
    <lineage>
        <taxon>Eukaryota</taxon>
        <taxon>Viridiplantae</taxon>
        <taxon>Streptophyta</taxon>
        <taxon>Embryophyta</taxon>
        <taxon>Bryophyta</taxon>
        <taxon>Bryophytina</taxon>
        <taxon>Bryopsida</taxon>
        <taxon>Dicranidae</taxon>
        <taxon>Pseudoditrichales</taxon>
        <taxon>Ditrichaceae</taxon>
        <taxon>Ceratodon</taxon>
    </lineage>
</organism>
<dbReference type="Proteomes" id="UP000822688">
    <property type="component" value="Chromosome 1"/>
</dbReference>
<gene>
    <name evidence="8" type="ORF">KC19_1G053800</name>
</gene>
<keyword evidence="4" id="KW-0539">Nucleus</keyword>
<evidence type="ECO:0000259" key="6">
    <source>
        <dbReference type="Pfam" id="PF12341"/>
    </source>
</evidence>
<name>A0A8T0J509_CERPU</name>
<keyword evidence="9" id="KW-1185">Reference proteome</keyword>
<dbReference type="Pfam" id="PF12341">
    <property type="entry name" value="Mcl1_mid"/>
    <property type="match status" value="1"/>
</dbReference>
<reference evidence="8" key="1">
    <citation type="submission" date="2020-06" db="EMBL/GenBank/DDBJ databases">
        <title>WGS assembly of Ceratodon purpureus strain R40.</title>
        <authorList>
            <person name="Carey S.B."/>
            <person name="Jenkins J."/>
            <person name="Shu S."/>
            <person name="Lovell J.T."/>
            <person name="Sreedasyam A."/>
            <person name="Maumus F."/>
            <person name="Tiley G.P."/>
            <person name="Fernandez-Pozo N."/>
            <person name="Barry K."/>
            <person name="Chen C."/>
            <person name="Wang M."/>
            <person name="Lipzen A."/>
            <person name="Daum C."/>
            <person name="Saski C.A."/>
            <person name="Payton A.C."/>
            <person name="Mcbreen J.C."/>
            <person name="Conrad R.E."/>
            <person name="Kollar L.M."/>
            <person name="Olsson S."/>
            <person name="Huttunen S."/>
            <person name="Landis J.B."/>
            <person name="Wickett N.J."/>
            <person name="Johnson M.G."/>
            <person name="Rensing S.A."/>
            <person name="Grimwood J."/>
            <person name="Schmutz J."/>
            <person name="Mcdaniel S.F."/>
        </authorList>
    </citation>
    <scope>NUCLEOTIDE SEQUENCE</scope>
    <source>
        <strain evidence="8">R40</strain>
    </source>
</reference>
<dbReference type="GO" id="GO:0043596">
    <property type="term" value="C:nuclear replication fork"/>
    <property type="evidence" value="ECO:0007669"/>
    <property type="project" value="TreeGrafter"/>
</dbReference>
<evidence type="ECO:0000313" key="9">
    <source>
        <dbReference type="Proteomes" id="UP000822688"/>
    </source>
</evidence>
<dbReference type="GO" id="GO:0006261">
    <property type="term" value="P:DNA-templated DNA replication"/>
    <property type="evidence" value="ECO:0007669"/>
    <property type="project" value="TreeGrafter"/>
</dbReference>
<dbReference type="GO" id="GO:0006281">
    <property type="term" value="P:DNA repair"/>
    <property type="evidence" value="ECO:0007669"/>
    <property type="project" value="TreeGrafter"/>
</dbReference>
<feature type="region of interest" description="Disordered" evidence="5">
    <location>
        <begin position="1"/>
        <end position="63"/>
    </location>
</feature>
<proteinExistence type="predicted"/>
<dbReference type="PANTHER" id="PTHR19932:SF10">
    <property type="entry name" value="WD REPEAT AND HMG-BOX DNA-BINDING PROTEIN 1"/>
    <property type="match status" value="1"/>
</dbReference>
<dbReference type="Pfam" id="PF20946">
    <property type="entry name" value="Ctf4_C"/>
    <property type="match status" value="1"/>
</dbReference>
<evidence type="ECO:0000256" key="1">
    <source>
        <dbReference type="ARBA" id="ARBA00004123"/>
    </source>
</evidence>
<evidence type="ECO:0000256" key="4">
    <source>
        <dbReference type="ARBA" id="ARBA00023242"/>
    </source>
</evidence>
<dbReference type="PANTHER" id="PTHR19932">
    <property type="entry name" value="WD REPEAT AND HMG-BOX DNA BINDING PROTEIN"/>
    <property type="match status" value="1"/>
</dbReference>
<keyword evidence="2" id="KW-0853">WD repeat</keyword>
<dbReference type="GO" id="GO:0000278">
    <property type="term" value="P:mitotic cell cycle"/>
    <property type="evidence" value="ECO:0007669"/>
    <property type="project" value="TreeGrafter"/>
</dbReference>
<dbReference type="InterPro" id="IPR022100">
    <property type="entry name" value="WDHD1/CFT4_beta-prop_2nd"/>
</dbReference>
<dbReference type="InterPro" id="IPR048591">
    <property type="entry name" value="WDHD1/CFT4_hel"/>
</dbReference>
<dbReference type="GO" id="GO:0003682">
    <property type="term" value="F:chromatin binding"/>
    <property type="evidence" value="ECO:0007669"/>
    <property type="project" value="TreeGrafter"/>
</dbReference>
<feature type="domain" description="WDHD1/CFT4 second beta-propeller" evidence="6">
    <location>
        <begin position="139"/>
        <end position="423"/>
    </location>
</feature>
<evidence type="ECO:0000256" key="3">
    <source>
        <dbReference type="ARBA" id="ARBA00022737"/>
    </source>
</evidence>
<feature type="region of interest" description="Disordered" evidence="5">
    <location>
        <begin position="616"/>
        <end position="639"/>
    </location>
</feature>
<evidence type="ECO:0000256" key="2">
    <source>
        <dbReference type="ARBA" id="ARBA00022574"/>
    </source>
</evidence>
<feature type="domain" description="WDHD1/CFT4 helical bundle" evidence="7">
    <location>
        <begin position="432"/>
        <end position="535"/>
    </location>
</feature>
<dbReference type="EMBL" id="CM026421">
    <property type="protein sequence ID" value="KAG0589853.1"/>
    <property type="molecule type" value="Genomic_DNA"/>
</dbReference>
<protein>
    <recommendedName>
        <fullName evidence="10">Minichromosome loss protein Mcl1 middle region domain-containing protein</fullName>
    </recommendedName>
</protein>
<evidence type="ECO:0000256" key="5">
    <source>
        <dbReference type="SAM" id="MobiDB-lite"/>
    </source>
</evidence>